<feature type="domain" description="Gfo/Idh/MocA-like oxidoreductase N-terminal" evidence="1">
    <location>
        <begin position="4"/>
        <end position="117"/>
    </location>
</feature>
<dbReference type="InterPro" id="IPR036291">
    <property type="entry name" value="NAD(P)-bd_dom_sf"/>
</dbReference>
<dbReference type="EMBL" id="KN846951">
    <property type="protein sequence ID" value="KIV87570.1"/>
    <property type="molecule type" value="Genomic_DNA"/>
</dbReference>
<name>A0A0D1WFN8_9EURO</name>
<dbReference type="Proteomes" id="UP000053599">
    <property type="component" value="Unassembled WGS sequence"/>
</dbReference>
<dbReference type="GO" id="GO:0000166">
    <property type="term" value="F:nucleotide binding"/>
    <property type="evidence" value="ECO:0007669"/>
    <property type="project" value="InterPro"/>
</dbReference>
<sequence length="340" mass="36823">MTIGIAIVGGGIFAREEHKPAVEAAKDLTLKAVYSRSLKSAKTLEVDESKVDIYSDESGSGKGLDDLLARTDIKAVIIALPIKNQPDYVRRALSAGKHVLSEKPVAENVQEAVEMIKWYHSEIAPKGVTWGVAENFRYTNSFLHAAEAVKSKGRQLTFRCRMQTLVEGGKYFETSWRKVPTHQGGFLLDGGVHFTAGLRLMLGKDNPLVSLSAHSALLQEHLPPVDTVEATAKSKSGAVGTISISFGTTSKGSEWTVGCEKGFVSISRNKVTVDDKTEEIEDERTGVPPEVRAWGEALAAGTVNEMQSPEEALADLELIEAMLRSGEQGGAPIKLQHQQL</sequence>
<dbReference type="HOGENOM" id="CLU_023194_3_1_1"/>
<dbReference type="AlphaFoldDB" id="A0A0D1WFN8"/>
<dbReference type="Pfam" id="PF01408">
    <property type="entry name" value="GFO_IDH_MocA"/>
    <property type="match status" value="1"/>
</dbReference>
<dbReference type="SUPFAM" id="SSF51735">
    <property type="entry name" value="NAD(P)-binding Rossmann-fold domains"/>
    <property type="match status" value="1"/>
</dbReference>
<dbReference type="GO" id="GO:0016491">
    <property type="term" value="F:oxidoreductase activity"/>
    <property type="evidence" value="ECO:0007669"/>
    <property type="project" value="TreeGrafter"/>
</dbReference>
<dbReference type="GO" id="GO:0006740">
    <property type="term" value="P:NADPH regeneration"/>
    <property type="evidence" value="ECO:0007669"/>
    <property type="project" value="TreeGrafter"/>
</dbReference>
<organism evidence="3 4">
    <name type="scientific">Exophiala sideris</name>
    <dbReference type="NCBI Taxonomy" id="1016849"/>
    <lineage>
        <taxon>Eukaryota</taxon>
        <taxon>Fungi</taxon>
        <taxon>Dikarya</taxon>
        <taxon>Ascomycota</taxon>
        <taxon>Pezizomycotina</taxon>
        <taxon>Eurotiomycetes</taxon>
        <taxon>Chaetothyriomycetidae</taxon>
        <taxon>Chaetothyriales</taxon>
        <taxon>Herpotrichiellaceae</taxon>
        <taxon>Exophiala</taxon>
    </lineage>
</organism>
<evidence type="ECO:0000259" key="2">
    <source>
        <dbReference type="Pfam" id="PF02894"/>
    </source>
</evidence>
<proteinExistence type="predicted"/>
<dbReference type="STRING" id="1016849.A0A0D1WFN8"/>
<dbReference type="PANTHER" id="PTHR42840:SF5">
    <property type="entry name" value="NAD(P)-BINDING ROSSMANN-FOLD SUPERFAMILY PROTEIN"/>
    <property type="match status" value="1"/>
</dbReference>
<dbReference type="GO" id="GO:0005737">
    <property type="term" value="C:cytoplasm"/>
    <property type="evidence" value="ECO:0007669"/>
    <property type="project" value="TreeGrafter"/>
</dbReference>
<evidence type="ECO:0008006" key="5">
    <source>
        <dbReference type="Google" id="ProtNLM"/>
    </source>
</evidence>
<dbReference type="InterPro" id="IPR004104">
    <property type="entry name" value="Gfo/Idh/MocA-like_OxRdtase_C"/>
</dbReference>
<reference evidence="3 4" key="1">
    <citation type="submission" date="2015-01" db="EMBL/GenBank/DDBJ databases">
        <title>The Genome Sequence of Exophiala sideris CBS121828.</title>
        <authorList>
            <consortium name="The Broad Institute Genomics Platform"/>
            <person name="Cuomo C."/>
            <person name="de Hoog S."/>
            <person name="Gorbushina A."/>
            <person name="Stielow B."/>
            <person name="Teixiera M."/>
            <person name="Abouelleil A."/>
            <person name="Chapman S.B."/>
            <person name="Priest M."/>
            <person name="Young S.K."/>
            <person name="Wortman J."/>
            <person name="Nusbaum C."/>
            <person name="Birren B."/>
        </authorList>
    </citation>
    <scope>NUCLEOTIDE SEQUENCE [LARGE SCALE GENOMIC DNA]</scope>
    <source>
        <strain evidence="3 4">CBS 121828</strain>
    </source>
</reference>
<dbReference type="OrthoDB" id="64915at2759"/>
<dbReference type="PANTHER" id="PTHR42840">
    <property type="entry name" value="NAD(P)-BINDING ROSSMANN-FOLD SUPERFAMILY PROTEIN-RELATED"/>
    <property type="match status" value="1"/>
</dbReference>
<dbReference type="SUPFAM" id="SSF55347">
    <property type="entry name" value="Glyceraldehyde-3-phosphate dehydrogenase-like, C-terminal domain"/>
    <property type="match status" value="1"/>
</dbReference>
<dbReference type="Pfam" id="PF02894">
    <property type="entry name" value="GFO_IDH_MocA_C"/>
    <property type="match status" value="1"/>
</dbReference>
<accession>A0A0D1WFN8</accession>
<dbReference type="EMBL" id="KN846951">
    <property type="protein sequence ID" value="KIV87571.1"/>
    <property type="molecule type" value="Genomic_DNA"/>
</dbReference>
<evidence type="ECO:0000313" key="3">
    <source>
        <dbReference type="EMBL" id="KIV87570.1"/>
    </source>
</evidence>
<evidence type="ECO:0000313" key="4">
    <source>
        <dbReference type="Proteomes" id="UP000053599"/>
    </source>
</evidence>
<protein>
    <recommendedName>
        <fullName evidence="5">Gfo/Idh/MocA-like oxidoreductase N-terminal domain-containing protein</fullName>
    </recommendedName>
</protein>
<dbReference type="Gene3D" id="3.30.360.10">
    <property type="entry name" value="Dihydrodipicolinate Reductase, domain 2"/>
    <property type="match status" value="1"/>
</dbReference>
<feature type="domain" description="Gfo/Idh/MocA-like oxidoreductase C-terminal" evidence="2">
    <location>
        <begin position="167"/>
        <end position="335"/>
    </location>
</feature>
<gene>
    <name evidence="3" type="ORF">PV11_03107</name>
</gene>
<evidence type="ECO:0000259" key="1">
    <source>
        <dbReference type="Pfam" id="PF01408"/>
    </source>
</evidence>
<dbReference type="InterPro" id="IPR000683">
    <property type="entry name" value="Gfo/Idh/MocA-like_OxRdtase_N"/>
</dbReference>
<dbReference type="Gene3D" id="3.40.50.720">
    <property type="entry name" value="NAD(P)-binding Rossmann-like Domain"/>
    <property type="match status" value="1"/>
</dbReference>